<dbReference type="CDD" id="cd00082">
    <property type="entry name" value="HisKA"/>
    <property type="match status" value="1"/>
</dbReference>
<dbReference type="SUPFAM" id="SSF63829">
    <property type="entry name" value="Calcium-dependent phosphotriesterase"/>
    <property type="match status" value="1"/>
</dbReference>
<dbReference type="Gene3D" id="3.40.50.2300">
    <property type="match status" value="1"/>
</dbReference>
<keyword evidence="8" id="KW-0175">Coiled coil</keyword>
<dbReference type="Pfam" id="PF12833">
    <property type="entry name" value="HTH_18"/>
    <property type="match status" value="1"/>
</dbReference>
<dbReference type="GO" id="GO:0003700">
    <property type="term" value="F:DNA-binding transcription factor activity"/>
    <property type="evidence" value="ECO:0007669"/>
    <property type="project" value="InterPro"/>
</dbReference>
<keyword evidence="5" id="KW-0238">DNA-binding</keyword>
<name>A0AAN5APC8_9BACT</name>
<dbReference type="EC" id="2.7.13.3" evidence="2"/>
<dbReference type="SMART" id="SM00387">
    <property type="entry name" value="HATPase_c"/>
    <property type="match status" value="1"/>
</dbReference>
<dbReference type="FunFam" id="1.10.287.130:FF:000045">
    <property type="entry name" value="Two-component system sensor histidine kinase/response regulator"/>
    <property type="match status" value="1"/>
</dbReference>
<dbReference type="InterPro" id="IPR015943">
    <property type="entry name" value="WD40/YVTN_repeat-like_dom_sf"/>
</dbReference>
<keyword evidence="6" id="KW-0804">Transcription</keyword>
<comment type="caution">
    <text evidence="13">The sequence shown here is derived from an EMBL/GenBank/DDBJ whole genome shotgun (WGS) entry which is preliminary data.</text>
</comment>
<reference evidence="13 14" key="1">
    <citation type="submission" date="2021-12" db="EMBL/GenBank/DDBJ databases">
        <title>Genome sequencing of bacteria with rrn-lacking chromosome and rrn-plasmid.</title>
        <authorList>
            <person name="Anda M."/>
            <person name="Iwasaki W."/>
        </authorList>
    </citation>
    <scope>NUCLEOTIDE SEQUENCE [LARGE SCALE GENOMIC DNA]</scope>
    <source>
        <strain evidence="13 14">NBRC 15940</strain>
    </source>
</reference>
<dbReference type="SUPFAM" id="SSF46689">
    <property type="entry name" value="Homeodomain-like"/>
    <property type="match status" value="1"/>
</dbReference>
<evidence type="ECO:0000256" key="4">
    <source>
        <dbReference type="ARBA" id="ARBA00023015"/>
    </source>
</evidence>
<evidence type="ECO:0000256" key="9">
    <source>
        <dbReference type="SAM" id="Phobius"/>
    </source>
</evidence>
<evidence type="ECO:0000259" key="12">
    <source>
        <dbReference type="PROSITE" id="PS50110"/>
    </source>
</evidence>
<feature type="domain" description="HTH araC/xylS-type" evidence="10">
    <location>
        <begin position="1249"/>
        <end position="1348"/>
    </location>
</feature>
<keyword evidence="9" id="KW-0812">Transmembrane</keyword>
<evidence type="ECO:0000313" key="13">
    <source>
        <dbReference type="EMBL" id="GJM64211.1"/>
    </source>
</evidence>
<dbReference type="InterPro" id="IPR004358">
    <property type="entry name" value="Sig_transdc_His_kin-like_C"/>
</dbReference>
<evidence type="ECO:0000313" key="14">
    <source>
        <dbReference type="Proteomes" id="UP001310022"/>
    </source>
</evidence>
<keyword evidence="4" id="KW-0805">Transcription regulation</keyword>
<evidence type="ECO:0000259" key="10">
    <source>
        <dbReference type="PROSITE" id="PS01124"/>
    </source>
</evidence>
<feature type="modified residue" description="4-aspartylphosphate" evidence="7">
    <location>
        <position position="1150"/>
    </location>
</feature>
<dbReference type="InterPro" id="IPR003661">
    <property type="entry name" value="HisK_dim/P_dom"/>
</dbReference>
<dbReference type="SMART" id="SM00448">
    <property type="entry name" value="REC"/>
    <property type="match status" value="1"/>
</dbReference>
<dbReference type="PROSITE" id="PS50110">
    <property type="entry name" value="RESPONSE_REGULATORY"/>
    <property type="match status" value="1"/>
</dbReference>
<dbReference type="Pfam" id="PF00072">
    <property type="entry name" value="Response_reg"/>
    <property type="match status" value="1"/>
</dbReference>
<keyword evidence="9" id="KW-1133">Transmembrane helix</keyword>
<dbReference type="SMART" id="SM00342">
    <property type="entry name" value="HTH_ARAC"/>
    <property type="match status" value="1"/>
</dbReference>
<dbReference type="InterPro" id="IPR011110">
    <property type="entry name" value="Reg_prop"/>
</dbReference>
<dbReference type="GO" id="GO:0043565">
    <property type="term" value="F:sequence-specific DNA binding"/>
    <property type="evidence" value="ECO:0007669"/>
    <property type="project" value="InterPro"/>
</dbReference>
<dbReference type="InterPro" id="IPR036890">
    <property type="entry name" value="HATPase_C_sf"/>
</dbReference>
<dbReference type="Gene3D" id="2.60.40.10">
    <property type="entry name" value="Immunoglobulins"/>
    <property type="match status" value="1"/>
</dbReference>
<dbReference type="Pfam" id="PF02518">
    <property type="entry name" value="HATPase_c"/>
    <property type="match status" value="1"/>
</dbReference>
<dbReference type="PANTHER" id="PTHR43547">
    <property type="entry name" value="TWO-COMPONENT HISTIDINE KINASE"/>
    <property type="match status" value="1"/>
</dbReference>
<dbReference type="SUPFAM" id="SSF55874">
    <property type="entry name" value="ATPase domain of HSP90 chaperone/DNA topoisomerase II/histidine kinase"/>
    <property type="match status" value="1"/>
</dbReference>
<evidence type="ECO:0000256" key="1">
    <source>
        <dbReference type="ARBA" id="ARBA00000085"/>
    </source>
</evidence>
<feature type="coiled-coil region" evidence="8">
    <location>
        <begin position="808"/>
        <end position="835"/>
    </location>
</feature>
<proteinExistence type="predicted"/>
<dbReference type="InterPro" id="IPR005467">
    <property type="entry name" value="His_kinase_dom"/>
</dbReference>
<dbReference type="PANTHER" id="PTHR43547:SF2">
    <property type="entry name" value="HYBRID SIGNAL TRANSDUCTION HISTIDINE KINASE C"/>
    <property type="match status" value="1"/>
</dbReference>
<dbReference type="Gene3D" id="2.130.10.10">
    <property type="entry name" value="YVTN repeat-like/Quinoprotein amine dehydrogenase"/>
    <property type="match status" value="3"/>
</dbReference>
<dbReference type="PRINTS" id="PR00344">
    <property type="entry name" value="BCTRLSENSOR"/>
</dbReference>
<keyword evidence="13" id="KW-0808">Transferase</keyword>
<evidence type="ECO:0000256" key="8">
    <source>
        <dbReference type="SAM" id="Coils"/>
    </source>
</evidence>
<dbReference type="InterPro" id="IPR018060">
    <property type="entry name" value="HTH_AraC"/>
</dbReference>
<dbReference type="CDD" id="cd17574">
    <property type="entry name" value="REC_OmpR"/>
    <property type="match status" value="1"/>
</dbReference>
<dbReference type="InterPro" id="IPR013783">
    <property type="entry name" value="Ig-like_fold"/>
</dbReference>
<feature type="transmembrane region" description="Helical" evidence="9">
    <location>
        <begin position="765"/>
        <end position="785"/>
    </location>
</feature>
<evidence type="ECO:0000259" key="11">
    <source>
        <dbReference type="PROSITE" id="PS50109"/>
    </source>
</evidence>
<comment type="catalytic activity">
    <reaction evidence="1">
        <text>ATP + protein L-histidine = ADP + protein N-phospho-L-histidine.</text>
        <dbReference type="EC" id="2.7.13.3"/>
    </reaction>
</comment>
<evidence type="ECO:0000256" key="5">
    <source>
        <dbReference type="ARBA" id="ARBA00023125"/>
    </source>
</evidence>
<keyword evidence="9" id="KW-0472">Membrane</keyword>
<dbReference type="SUPFAM" id="SSF47384">
    <property type="entry name" value="Homodimeric domain of signal transducing histidine kinase"/>
    <property type="match status" value="1"/>
</dbReference>
<keyword evidence="14" id="KW-1185">Reference proteome</keyword>
<dbReference type="InterPro" id="IPR011047">
    <property type="entry name" value="Quinoprotein_ADH-like_sf"/>
</dbReference>
<dbReference type="EMBL" id="BQKE01000004">
    <property type="protein sequence ID" value="GJM64211.1"/>
    <property type="molecule type" value="Genomic_DNA"/>
</dbReference>
<dbReference type="InterPro" id="IPR011006">
    <property type="entry name" value="CheY-like_superfamily"/>
</dbReference>
<dbReference type="PROSITE" id="PS01124">
    <property type="entry name" value="HTH_ARAC_FAMILY_2"/>
    <property type="match status" value="1"/>
</dbReference>
<dbReference type="InterPro" id="IPR003594">
    <property type="entry name" value="HATPase_dom"/>
</dbReference>
<dbReference type="GO" id="GO:0000155">
    <property type="term" value="F:phosphorelay sensor kinase activity"/>
    <property type="evidence" value="ECO:0007669"/>
    <property type="project" value="InterPro"/>
</dbReference>
<organism evidence="13 14">
    <name type="scientific">Persicobacter diffluens</name>
    <dbReference type="NCBI Taxonomy" id="981"/>
    <lineage>
        <taxon>Bacteria</taxon>
        <taxon>Pseudomonadati</taxon>
        <taxon>Bacteroidota</taxon>
        <taxon>Cytophagia</taxon>
        <taxon>Cytophagales</taxon>
        <taxon>Persicobacteraceae</taxon>
        <taxon>Persicobacter</taxon>
    </lineage>
</organism>
<dbReference type="InterPro" id="IPR001789">
    <property type="entry name" value="Sig_transdc_resp-reg_receiver"/>
</dbReference>
<dbReference type="Pfam" id="PF00512">
    <property type="entry name" value="HisKA"/>
    <property type="match status" value="1"/>
</dbReference>
<dbReference type="SUPFAM" id="SSF50998">
    <property type="entry name" value="Quinoprotein alcohol dehydrogenase-like"/>
    <property type="match status" value="1"/>
</dbReference>
<protein>
    <recommendedName>
        <fullName evidence="2">histidine kinase</fullName>
        <ecNumber evidence="2">2.7.13.3</ecNumber>
    </recommendedName>
</protein>
<evidence type="ECO:0000256" key="7">
    <source>
        <dbReference type="PROSITE-ProRule" id="PRU00169"/>
    </source>
</evidence>
<dbReference type="InterPro" id="IPR036097">
    <property type="entry name" value="HisK_dim/P_sf"/>
</dbReference>
<keyword evidence="13" id="KW-0418">Kinase</keyword>
<evidence type="ECO:0000256" key="2">
    <source>
        <dbReference type="ARBA" id="ARBA00012438"/>
    </source>
</evidence>
<sequence>MIMKNIFCLLTFIFLFSQAWGQYNFKHLNIESGLPSNTVRQIIEDQEGYIWLATWNGIAQFDSRRIKTFSTQNSGLKDDVINCLKEDPENNMIYVGTRSGGLHILDKLTHEIEPIIPQIKGQINVISVGADARSLWVGTNEGLYQISFLRNSSLSSIKHFHRDNSGLNNNEITALNLDHKGNLWVGTTSGAYVRKVGRNNFEHLAPASEIFAETSITAILSNDQGQIFISSLYGLYLLNEEGKLLQRWYSVIGEPNSLPHNIVKDLKFDKNQNIWIGTLGGLSYFDVSHQTFSNTAQMSQSSNRLASDFVSTLCISDSEMLWIGFDQAGADFANLSPSAIQTIKAGPGSLNNGLVNAICEDGDHILVGTSGGGLHVFNAQNHHLIAILDAVNSPIGNFISSLLNLGNGDFLIGTWGLGAWIYNTKSGRFKAIAGFEKASPYISYLNRCADGKILLSSPVGIFELERPSSQGGQIRIYPPTATIKNVGIVMEDAQNNLWVGTTSGLFRWNSHKQQLIQVNSEYISSLVTAKEGNGIYFGTIDKGVGKVSLLNEWEIILDDKNGLSSNAIYLMQSDHLGRIWIGTDYGLNAYMPDAGIQYFLDKSDGLPSNQFYWNACYLHDQQIYFGTTEGLVTFDTEQVELDHHKFPLYISDLVIYNDSIYSIPMHQKRLQYEQEVQLKPQENTFFLQFTGLNFSRPQKTVFRYQLQGVDDQWYEANPDGRTYTYTKLSPGTYRMRVEAGIEGGQQFSEAKELVIQVLPAYYQTYWFWISMLFLVGLLVYLYFYVRMQQEKNKRKQLEKIISERTQYIEKQKIQIEEQRDQLIQLNNDLKEVHEGKIDFFMDIAHEFRTPLTLILGPIAELSKRSHQHPEISERIGILEKNSNYLLHLTDQILDFRKFEKGKFKLHYSQLSLKEYLESLVGGFHALTREKGLTFKVEYFGFKQQDQVQLDPGYFEKVVYNLLSNAFRFAKKKVELVVMEEEDRIKFTFSDDGPGIAPTQLPHVFTRYYTKDYGNRKTGKGYGAGIGLNLSKKIVELHQGEIYVNSREHEGTSFVVELPKKAASGAVLEAFSFVKKHLPVLPTSHSTTEASVPFAEQAKSQKTVLVVEDNAEVRKYIVGILSDEYQVLEAADGASGLERAINFVPDLIISDIMMPVKDGIEMARELKEKIETCHIPVILLTAKSSDITQLEAMKIGVDDFVTKPFVPELLQARVSNLIAQRERLQRTFQQKEVVEIKADLPQDLDREFLQKAEDVVLTYLDQETFNQDFFAREMGICKSLLYKKIKAISGNTPSDFVNKIRVRKSCELLLQPEMMVSAVAAMVGYSDPKYYSRCFRKFMGASPKAYQEQHQRQKST</sequence>
<dbReference type="InterPro" id="IPR011123">
    <property type="entry name" value="Y_Y_Y"/>
</dbReference>
<dbReference type="PROSITE" id="PS50109">
    <property type="entry name" value="HIS_KIN"/>
    <property type="match status" value="1"/>
</dbReference>
<dbReference type="InterPro" id="IPR009057">
    <property type="entry name" value="Homeodomain-like_sf"/>
</dbReference>
<gene>
    <name evidence="13" type="ORF">PEDI_47630</name>
</gene>
<feature type="domain" description="Histidine kinase" evidence="11">
    <location>
        <begin position="842"/>
        <end position="1061"/>
    </location>
</feature>
<dbReference type="Pfam" id="PF07495">
    <property type="entry name" value="Y_Y_Y"/>
    <property type="match status" value="1"/>
</dbReference>
<dbReference type="Pfam" id="PF07494">
    <property type="entry name" value="Reg_prop"/>
    <property type="match status" value="4"/>
</dbReference>
<dbReference type="Gene3D" id="3.30.565.10">
    <property type="entry name" value="Histidine kinase-like ATPase, C-terminal domain"/>
    <property type="match status" value="1"/>
</dbReference>
<dbReference type="Gene3D" id="1.10.10.60">
    <property type="entry name" value="Homeodomain-like"/>
    <property type="match status" value="1"/>
</dbReference>
<feature type="domain" description="Response regulatory" evidence="12">
    <location>
        <begin position="1102"/>
        <end position="1217"/>
    </location>
</feature>
<dbReference type="InterPro" id="IPR018062">
    <property type="entry name" value="HTH_AraC-typ_CS"/>
</dbReference>
<evidence type="ECO:0000256" key="6">
    <source>
        <dbReference type="ARBA" id="ARBA00023163"/>
    </source>
</evidence>
<keyword evidence="3 7" id="KW-0597">Phosphoprotein</keyword>
<dbReference type="Proteomes" id="UP001310022">
    <property type="component" value="Unassembled WGS sequence"/>
</dbReference>
<dbReference type="Gene3D" id="1.10.287.130">
    <property type="match status" value="1"/>
</dbReference>
<accession>A0AAN5APC8</accession>
<dbReference type="SUPFAM" id="SSF52172">
    <property type="entry name" value="CheY-like"/>
    <property type="match status" value="1"/>
</dbReference>
<evidence type="ECO:0000256" key="3">
    <source>
        <dbReference type="ARBA" id="ARBA00022553"/>
    </source>
</evidence>
<dbReference type="PROSITE" id="PS00041">
    <property type="entry name" value="HTH_ARAC_FAMILY_1"/>
    <property type="match status" value="1"/>
</dbReference>
<dbReference type="SMART" id="SM00388">
    <property type="entry name" value="HisKA"/>
    <property type="match status" value="1"/>
</dbReference>